<feature type="compositionally biased region" description="Basic residues" evidence="8">
    <location>
        <begin position="74"/>
        <end position="89"/>
    </location>
</feature>
<dbReference type="UniPathway" id="UPA00196"/>
<feature type="region of interest" description="Disordered" evidence="8">
    <location>
        <begin position="201"/>
        <end position="223"/>
    </location>
</feature>
<evidence type="ECO:0000256" key="1">
    <source>
        <dbReference type="ARBA" id="ARBA00004141"/>
    </source>
</evidence>
<dbReference type="KEGG" id="bcom:BAUCODRAFT_32021"/>
<feature type="compositionally biased region" description="Basic and acidic residues" evidence="8">
    <location>
        <begin position="20"/>
        <end position="35"/>
    </location>
</feature>
<dbReference type="PANTHER" id="PTHR12982">
    <property type="entry name" value="PHOSPHATIDYLINOSITOL GLYCAN, CLASS C"/>
    <property type="match status" value="1"/>
</dbReference>
<feature type="compositionally biased region" description="Low complexity" evidence="8">
    <location>
        <begin position="211"/>
        <end position="223"/>
    </location>
</feature>
<dbReference type="HOGENOM" id="CLU_024002_1_0_1"/>
<dbReference type="EMBL" id="KB445553">
    <property type="protein sequence ID" value="EMC98017.1"/>
    <property type="molecule type" value="Genomic_DNA"/>
</dbReference>
<dbReference type="eggNOG" id="KOG3059">
    <property type="taxonomic scope" value="Eukaryota"/>
</dbReference>
<dbReference type="GO" id="GO:0000506">
    <property type="term" value="C:glycosylphosphatidylinositol-N-acetylglucosaminyltransferase (GPI-GnT) complex"/>
    <property type="evidence" value="ECO:0007669"/>
    <property type="project" value="TreeGrafter"/>
</dbReference>
<dbReference type="RefSeq" id="XP_007674384.1">
    <property type="nucleotide sequence ID" value="XM_007676194.1"/>
</dbReference>
<keyword evidence="5 9" id="KW-0812">Transmembrane</keyword>
<dbReference type="InterPro" id="IPR009450">
    <property type="entry name" value="Plno_GlcNAc_GPI2"/>
</dbReference>
<evidence type="ECO:0000313" key="11">
    <source>
        <dbReference type="Proteomes" id="UP000011761"/>
    </source>
</evidence>
<comment type="pathway">
    <text evidence="2">Glycolipid biosynthesis; glycosylphosphatidylinositol-anchor biosynthesis.</text>
</comment>
<evidence type="ECO:0000256" key="4">
    <source>
        <dbReference type="ARBA" id="ARBA00022502"/>
    </source>
</evidence>
<protein>
    <recommendedName>
        <fullName evidence="12">GPI2-domain-containing protein</fullName>
    </recommendedName>
</protein>
<feature type="transmembrane region" description="Helical" evidence="9">
    <location>
        <begin position="394"/>
        <end position="411"/>
    </location>
</feature>
<accession>M2LU17</accession>
<reference evidence="10 11" key="1">
    <citation type="journal article" date="2012" name="PLoS Pathog.">
        <title>Diverse lifestyles and strategies of plant pathogenesis encoded in the genomes of eighteen Dothideomycetes fungi.</title>
        <authorList>
            <person name="Ohm R.A."/>
            <person name="Feau N."/>
            <person name="Henrissat B."/>
            <person name="Schoch C.L."/>
            <person name="Horwitz B.A."/>
            <person name="Barry K.W."/>
            <person name="Condon B.J."/>
            <person name="Copeland A.C."/>
            <person name="Dhillon B."/>
            <person name="Glaser F."/>
            <person name="Hesse C.N."/>
            <person name="Kosti I."/>
            <person name="LaButti K."/>
            <person name="Lindquist E.A."/>
            <person name="Lucas S."/>
            <person name="Salamov A.A."/>
            <person name="Bradshaw R.E."/>
            <person name="Ciuffetti L."/>
            <person name="Hamelin R.C."/>
            <person name="Kema G.H.J."/>
            <person name="Lawrence C."/>
            <person name="Scott J.A."/>
            <person name="Spatafora J.W."/>
            <person name="Turgeon B.G."/>
            <person name="de Wit P.J.G.M."/>
            <person name="Zhong S."/>
            <person name="Goodwin S.B."/>
            <person name="Grigoriev I.V."/>
        </authorList>
    </citation>
    <scope>NUCLEOTIDE SEQUENCE [LARGE SCALE GENOMIC DNA]</scope>
    <source>
        <strain evidence="10 11">UAMH 10762</strain>
    </source>
</reference>
<dbReference type="GO" id="GO:0006506">
    <property type="term" value="P:GPI anchor biosynthetic process"/>
    <property type="evidence" value="ECO:0007669"/>
    <property type="project" value="UniProtKB-UniPathway"/>
</dbReference>
<feature type="transmembrane region" description="Helical" evidence="9">
    <location>
        <begin position="449"/>
        <end position="473"/>
    </location>
</feature>
<evidence type="ECO:0000256" key="8">
    <source>
        <dbReference type="SAM" id="MobiDB-lite"/>
    </source>
</evidence>
<proteinExistence type="inferred from homology"/>
<evidence type="ECO:0008006" key="12">
    <source>
        <dbReference type="Google" id="ProtNLM"/>
    </source>
</evidence>
<feature type="compositionally biased region" description="Polar residues" evidence="8">
    <location>
        <begin position="1"/>
        <end position="19"/>
    </location>
</feature>
<gene>
    <name evidence="10" type="ORF">BAUCODRAFT_32021</name>
</gene>
<evidence type="ECO:0000256" key="6">
    <source>
        <dbReference type="ARBA" id="ARBA00022989"/>
    </source>
</evidence>
<dbReference type="OMA" id="ILWDSWV"/>
<keyword evidence="11" id="KW-1185">Reference proteome</keyword>
<dbReference type="Proteomes" id="UP000011761">
    <property type="component" value="Unassembled WGS sequence"/>
</dbReference>
<sequence length="498" mass="54880">MSSYEANSILRTSRASSIQLDERHVRGQDHTRLSPEDAVYGSLPRRPHHRESSPLGRSDTVTLGNASHPAPAYSRKRHEKRRGRSGSRRPKAVWKKLLWVKQSYPDNYTDEETFLDHLQRNPRLRPYEFWPLVADSTIIVQHVCSVIIFVCCFTGIFQERISPQTIVSWATIGTVAGWVMWDFWQSQEQKERATLAKLVQEDGTGGEDAAQRSSSSASDSAPRASSVAAEFGMQLTESSISLRADQGQDTFQSQKSGLTASASKTSLPPVSAIPGVDQSVLPPTVASPPPAYVPPYQGKPSVFSLRVQERLLTAKSAVLIYCSLLGLSPILKSLTKSTSSDSIWALSSWLMILNVFTFDYSAGPEATFPASLSTNAALMASTVLASRLPSTTHVFSLTLFSIEVFGLFPVFRRHLRHHSWNGHLGLTFFLVAVAGAGLSMIISRGGWGFGILGMVLGGLATCLSMGMTSWWLIGLQRYKNEIRGPWDPARPVIRRGWD</sequence>
<comment type="subcellular location">
    <subcellularLocation>
        <location evidence="1">Membrane</location>
        <topology evidence="1">Multi-pass membrane protein</topology>
    </subcellularLocation>
</comment>
<keyword evidence="7 9" id="KW-0472">Membrane</keyword>
<comment type="similarity">
    <text evidence="3">Belongs to the PIGC family.</text>
</comment>
<dbReference type="STRING" id="717646.M2LU17"/>
<dbReference type="OrthoDB" id="196709at2759"/>
<organism evidence="10 11">
    <name type="scientific">Baudoinia panamericana (strain UAMH 10762)</name>
    <name type="common">Angels' share fungus</name>
    <name type="synonym">Baudoinia compniacensis (strain UAMH 10762)</name>
    <dbReference type="NCBI Taxonomy" id="717646"/>
    <lineage>
        <taxon>Eukaryota</taxon>
        <taxon>Fungi</taxon>
        <taxon>Dikarya</taxon>
        <taxon>Ascomycota</taxon>
        <taxon>Pezizomycotina</taxon>
        <taxon>Dothideomycetes</taxon>
        <taxon>Dothideomycetidae</taxon>
        <taxon>Mycosphaerellales</taxon>
        <taxon>Teratosphaeriaceae</taxon>
        <taxon>Baudoinia</taxon>
    </lineage>
</organism>
<evidence type="ECO:0000256" key="5">
    <source>
        <dbReference type="ARBA" id="ARBA00022692"/>
    </source>
</evidence>
<evidence type="ECO:0000256" key="7">
    <source>
        <dbReference type="ARBA" id="ARBA00023136"/>
    </source>
</evidence>
<evidence type="ECO:0000256" key="9">
    <source>
        <dbReference type="SAM" id="Phobius"/>
    </source>
</evidence>
<name>M2LU17_BAUPA</name>
<dbReference type="Pfam" id="PF06432">
    <property type="entry name" value="GPI2"/>
    <property type="match status" value="1"/>
</dbReference>
<dbReference type="PANTHER" id="PTHR12982:SF0">
    <property type="entry name" value="PHOSPHATIDYLINOSITOL N-ACETYLGLUCOSAMINYLTRANSFERASE SUBUNIT C"/>
    <property type="match status" value="1"/>
</dbReference>
<feature type="transmembrane region" description="Helical" evidence="9">
    <location>
        <begin position="423"/>
        <end position="443"/>
    </location>
</feature>
<dbReference type="GeneID" id="19111661"/>
<evidence type="ECO:0000313" key="10">
    <source>
        <dbReference type="EMBL" id="EMC98017.1"/>
    </source>
</evidence>
<evidence type="ECO:0000256" key="3">
    <source>
        <dbReference type="ARBA" id="ARBA00008321"/>
    </source>
</evidence>
<feature type="region of interest" description="Disordered" evidence="8">
    <location>
        <begin position="1"/>
        <end position="89"/>
    </location>
</feature>
<dbReference type="AlphaFoldDB" id="M2LU17"/>
<keyword evidence="6 9" id="KW-1133">Transmembrane helix</keyword>
<evidence type="ECO:0000256" key="2">
    <source>
        <dbReference type="ARBA" id="ARBA00004687"/>
    </source>
</evidence>
<keyword evidence="4" id="KW-0337">GPI-anchor biosynthesis</keyword>